<dbReference type="OrthoDB" id="1347074at2"/>
<dbReference type="AlphaFoldDB" id="A0A0A2M6R9"/>
<organism evidence="1 2">
    <name type="scientific">Flavobacterium rivuli WB 3.3-2 = DSM 21788</name>
    <dbReference type="NCBI Taxonomy" id="1121895"/>
    <lineage>
        <taxon>Bacteria</taxon>
        <taxon>Pseudomonadati</taxon>
        <taxon>Bacteroidota</taxon>
        <taxon>Flavobacteriia</taxon>
        <taxon>Flavobacteriales</taxon>
        <taxon>Flavobacteriaceae</taxon>
        <taxon>Flavobacterium</taxon>
    </lineage>
</organism>
<dbReference type="STRING" id="1121895.GCA_000378485_02231"/>
<reference evidence="1 2" key="1">
    <citation type="submission" date="2013-09" db="EMBL/GenBank/DDBJ databases">
        <authorList>
            <person name="Zeng Z."/>
            <person name="Chen C."/>
        </authorList>
    </citation>
    <scope>NUCLEOTIDE SEQUENCE [LARGE SCALE GENOMIC DNA]</scope>
    <source>
        <strain evidence="1 2">WB 3.3-2</strain>
    </source>
</reference>
<evidence type="ECO:0000313" key="1">
    <source>
        <dbReference type="EMBL" id="KGO87311.1"/>
    </source>
</evidence>
<name>A0A0A2M6R9_9FLAO</name>
<gene>
    <name evidence="1" type="ORF">Q765_06495</name>
</gene>
<sequence>MKYFSFLFLILALYSCKKEILVTEPSAHITKTEQESFKYSVIRYVDDLAYKATEATKFDTIYNKEYTARAQKADLLHYYKDKDGTVYFAIAKIAPSLKLKKVATIGKLKYGADGKIAEYEEAIRTWKMEEPELRKKTAMLFEKYVHGDDVSPYYTANAKGEFYIEFPDANTYYDKTARSWAVKK</sequence>
<dbReference type="eggNOG" id="ENOG5032P9G">
    <property type="taxonomic scope" value="Bacteria"/>
</dbReference>
<proteinExistence type="predicted"/>
<evidence type="ECO:0000313" key="2">
    <source>
        <dbReference type="Proteomes" id="UP000030152"/>
    </source>
</evidence>
<dbReference type="PROSITE" id="PS51257">
    <property type="entry name" value="PROKAR_LIPOPROTEIN"/>
    <property type="match status" value="1"/>
</dbReference>
<keyword evidence="2" id="KW-1185">Reference proteome</keyword>
<dbReference type="EMBL" id="JRLX01000005">
    <property type="protein sequence ID" value="KGO87311.1"/>
    <property type="molecule type" value="Genomic_DNA"/>
</dbReference>
<accession>A0A0A2M6R9</accession>
<dbReference type="Proteomes" id="UP000030152">
    <property type="component" value="Unassembled WGS sequence"/>
</dbReference>
<comment type="caution">
    <text evidence="1">The sequence shown here is derived from an EMBL/GenBank/DDBJ whole genome shotgun (WGS) entry which is preliminary data.</text>
</comment>
<protein>
    <submittedName>
        <fullName evidence="1">Uncharacterized protein</fullName>
    </submittedName>
</protein>
<dbReference type="RefSeq" id="WP_020213391.1">
    <property type="nucleotide sequence ID" value="NZ_JRLX01000005.1"/>
</dbReference>